<accession>A0ABN3NJN2</accession>
<gene>
    <name evidence="4" type="ORF">GCM10010423_16950</name>
</gene>
<dbReference type="EMBL" id="BAAATM010000004">
    <property type="protein sequence ID" value="GAA2524163.1"/>
    <property type="molecule type" value="Genomic_DNA"/>
</dbReference>
<dbReference type="SUPFAM" id="SSF48498">
    <property type="entry name" value="Tetracyclin repressor-like, C-terminal domain"/>
    <property type="match status" value="1"/>
</dbReference>
<dbReference type="InterPro" id="IPR050109">
    <property type="entry name" value="HTH-type_TetR-like_transc_reg"/>
</dbReference>
<sequence length="230" mass="25848">MESALTTNWLVGYLPNSMGGPFIPVNQTVGYLARYPLPMAARDPEATKARIFEAAVAEFARHGIAGARIDRIAAEAKANKQLIYAYFGNKAELFAIVLERKMLHLAEAVPVDPDDLESWIDRLMDYHADHPELLRLLFWEGLEYGSAELPHESDRQEHYRRKVAALRDGQDRGVVTDAIPAADLLFLLTALANWTAVVPQMRRILVGEEDTDRDRLRASVKEAARRLAAR</sequence>
<dbReference type="PRINTS" id="PR00455">
    <property type="entry name" value="HTHTETR"/>
</dbReference>
<dbReference type="Gene3D" id="1.10.357.10">
    <property type="entry name" value="Tetracycline Repressor, domain 2"/>
    <property type="match status" value="1"/>
</dbReference>
<reference evidence="4 5" key="1">
    <citation type="journal article" date="2019" name="Int. J. Syst. Evol. Microbiol.">
        <title>The Global Catalogue of Microorganisms (GCM) 10K type strain sequencing project: providing services to taxonomists for standard genome sequencing and annotation.</title>
        <authorList>
            <consortium name="The Broad Institute Genomics Platform"/>
            <consortium name="The Broad Institute Genome Sequencing Center for Infectious Disease"/>
            <person name="Wu L."/>
            <person name="Ma J."/>
        </authorList>
    </citation>
    <scope>NUCLEOTIDE SEQUENCE [LARGE SCALE GENOMIC DNA]</scope>
    <source>
        <strain evidence="4 5">JCM 6924</strain>
    </source>
</reference>
<name>A0ABN3NJN2_9ACTN</name>
<evidence type="ECO:0000313" key="5">
    <source>
        <dbReference type="Proteomes" id="UP001501095"/>
    </source>
</evidence>
<dbReference type="PANTHER" id="PTHR30328:SF54">
    <property type="entry name" value="HTH-TYPE TRANSCRIPTIONAL REPRESSOR SCO4008"/>
    <property type="match status" value="1"/>
</dbReference>
<proteinExistence type="predicted"/>
<dbReference type="SUPFAM" id="SSF46689">
    <property type="entry name" value="Homeodomain-like"/>
    <property type="match status" value="1"/>
</dbReference>
<feature type="domain" description="HTH tetR-type" evidence="3">
    <location>
        <begin position="45"/>
        <end position="105"/>
    </location>
</feature>
<keyword evidence="1 2" id="KW-0238">DNA-binding</keyword>
<evidence type="ECO:0000313" key="4">
    <source>
        <dbReference type="EMBL" id="GAA2524163.1"/>
    </source>
</evidence>
<dbReference type="PANTHER" id="PTHR30328">
    <property type="entry name" value="TRANSCRIPTIONAL REPRESSOR"/>
    <property type="match status" value="1"/>
</dbReference>
<organism evidence="4 5">
    <name type="scientific">Streptomyces levis</name>
    <dbReference type="NCBI Taxonomy" id="285566"/>
    <lineage>
        <taxon>Bacteria</taxon>
        <taxon>Bacillati</taxon>
        <taxon>Actinomycetota</taxon>
        <taxon>Actinomycetes</taxon>
        <taxon>Kitasatosporales</taxon>
        <taxon>Streptomycetaceae</taxon>
        <taxon>Streptomyces</taxon>
    </lineage>
</organism>
<dbReference type="Proteomes" id="UP001501095">
    <property type="component" value="Unassembled WGS sequence"/>
</dbReference>
<comment type="caution">
    <text evidence="4">The sequence shown here is derived from an EMBL/GenBank/DDBJ whole genome shotgun (WGS) entry which is preliminary data.</text>
</comment>
<keyword evidence="5" id="KW-1185">Reference proteome</keyword>
<feature type="DNA-binding region" description="H-T-H motif" evidence="2">
    <location>
        <begin position="68"/>
        <end position="87"/>
    </location>
</feature>
<dbReference type="InterPro" id="IPR036271">
    <property type="entry name" value="Tet_transcr_reg_TetR-rel_C_sf"/>
</dbReference>
<dbReference type="Pfam" id="PF00440">
    <property type="entry name" value="TetR_N"/>
    <property type="match status" value="1"/>
</dbReference>
<dbReference type="InterPro" id="IPR009057">
    <property type="entry name" value="Homeodomain-like_sf"/>
</dbReference>
<dbReference type="Pfam" id="PF17926">
    <property type="entry name" value="TetR_C_21"/>
    <property type="match status" value="1"/>
</dbReference>
<dbReference type="PROSITE" id="PS50977">
    <property type="entry name" value="HTH_TETR_2"/>
    <property type="match status" value="1"/>
</dbReference>
<evidence type="ECO:0000256" key="2">
    <source>
        <dbReference type="PROSITE-ProRule" id="PRU00335"/>
    </source>
</evidence>
<dbReference type="InterPro" id="IPR041467">
    <property type="entry name" value="Sco4008_C"/>
</dbReference>
<evidence type="ECO:0000259" key="3">
    <source>
        <dbReference type="PROSITE" id="PS50977"/>
    </source>
</evidence>
<protein>
    <submittedName>
        <fullName evidence="4">TetR family transcriptional regulator</fullName>
    </submittedName>
</protein>
<evidence type="ECO:0000256" key="1">
    <source>
        <dbReference type="ARBA" id="ARBA00023125"/>
    </source>
</evidence>
<dbReference type="InterPro" id="IPR001647">
    <property type="entry name" value="HTH_TetR"/>
</dbReference>